<name>A0AAW1PGU2_9CHLO</name>
<dbReference type="GO" id="GO:0003723">
    <property type="term" value="F:RNA binding"/>
    <property type="evidence" value="ECO:0007669"/>
    <property type="project" value="UniProtKB-KW"/>
</dbReference>
<dbReference type="GO" id="GO:0006364">
    <property type="term" value="P:rRNA processing"/>
    <property type="evidence" value="ECO:0007669"/>
    <property type="project" value="UniProtKB-KW"/>
</dbReference>
<dbReference type="Gene3D" id="2.40.10.230">
    <property type="entry name" value="Probable tRNA pseudouridine synthase domain"/>
    <property type="match status" value="1"/>
</dbReference>
<keyword evidence="5" id="KW-0698">rRNA processing</keyword>
<comment type="subcellular location">
    <subcellularLocation>
        <location evidence="1">Nucleus</location>
    </subcellularLocation>
</comment>
<feature type="compositionally biased region" description="Gly residues" evidence="9">
    <location>
        <begin position="406"/>
        <end position="425"/>
    </location>
</feature>
<keyword evidence="6" id="KW-0597">Phosphoprotein</keyword>
<feature type="region of interest" description="Disordered" evidence="9">
    <location>
        <begin position="343"/>
        <end position="518"/>
    </location>
</feature>
<dbReference type="GO" id="GO:0000493">
    <property type="term" value="P:box H/ACA snoRNP assembly"/>
    <property type="evidence" value="ECO:0007669"/>
    <property type="project" value="InterPro"/>
</dbReference>
<dbReference type="GO" id="GO:0005732">
    <property type="term" value="C:sno(s)RNA-containing ribonucleoprotein complex"/>
    <property type="evidence" value="ECO:0007669"/>
    <property type="project" value="InterPro"/>
</dbReference>
<protein>
    <recommendedName>
        <fullName evidence="3">H/ACA ribonucleoprotein complex non-core subunit NAF1</fullName>
    </recommendedName>
</protein>
<evidence type="ECO:0000256" key="6">
    <source>
        <dbReference type="ARBA" id="ARBA00022553"/>
    </source>
</evidence>
<feature type="compositionally biased region" description="Basic and acidic residues" evidence="9">
    <location>
        <begin position="167"/>
        <end position="177"/>
    </location>
</feature>
<comment type="caution">
    <text evidence="10">The sequence shown here is derived from an EMBL/GenBank/DDBJ whole genome shotgun (WGS) entry which is preliminary data.</text>
</comment>
<dbReference type="InterPro" id="IPR007504">
    <property type="entry name" value="H/ACA_rnp_Gar1/Naf1"/>
</dbReference>
<evidence type="ECO:0000256" key="5">
    <source>
        <dbReference type="ARBA" id="ARBA00022552"/>
    </source>
</evidence>
<evidence type="ECO:0000256" key="8">
    <source>
        <dbReference type="ARBA" id="ARBA00023242"/>
    </source>
</evidence>
<accession>A0AAW1PGU2</accession>
<sequence length="541" mass="56308">MQGGVGGNDLATAAAHAFGLAPPAPQHYQGGPRPRHNHQQRGDHQQEYPDVQFEGELPSVDDLEIAAAAAAAGMEQLAKLAAGQSSSSEYESSSEEGSSSEEESSEDESEPDSTSDVDMTDALPGSTKGPAVVHVDLAVVDDRVQLRLTDLSKAGKGPVVEAGPASSKDEEAAEREAAIQVESSSDDESEVFDAADLRAVIDKMEEEGGDADEAAREEASTVPPVEPLDVEIGPEDILHPCGSVSGLLEGMIVVQAPEMGRALNENSVLCLADRTPLGRIEEVFGPVMSPLYALRYAGGGELPASVVPGARVCSVEKFSAFVLPDQLYGKAYDEKVEGDAAEDEFQFSDDEKEAEWKRTQKTAKRKTRDGLDAEAAGEAGGAPAAANGHAGHAGGGAQRGGRGRGGRGGGRGRQGGRGRGSGGPPGAFQAQATAGQMMSHLHIHPPAPPPGRPPHPQPRAGGNYPPQGPGFYQGHNYQQQLPGSGYPPQHGGPQYSGGPPSGQPMGYAPSNQGMQQYEGAQYYDPQASVYADPQQQGADEQ</sequence>
<keyword evidence="8" id="KW-0539">Nucleus</keyword>
<dbReference type="EMBL" id="JALJOR010000011">
    <property type="protein sequence ID" value="KAK9808611.1"/>
    <property type="molecule type" value="Genomic_DNA"/>
</dbReference>
<evidence type="ECO:0000256" key="9">
    <source>
        <dbReference type="SAM" id="MobiDB-lite"/>
    </source>
</evidence>
<dbReference type="InterPro" id="IPR040309">
    <property type="entry name" value="Naf1"/>
</dbReference>
<feature type="compositionally biased region" description="Gly residues" evidence="9">
    <location>
        <begin position="391"/>
        <end position="400"/>
    </location>
</feature>
<feature type="region of interest" description="Disordered" evidence="9">
    <location>
        <begin position="78"/>
        <end position="132"/>
    </location>
</feature>
<evidence type="ECO:0000256" key="3">
    <source>
        <dbReference type="ARBA" id="ARBA00021438"/>
    </source>
</evidence>
<feature type="region of interest" description="Disordered" evidence="9">
    <location>
        <begin position="155"/>
        <end position="190"/>
    </location>
</feature>
<dbReference type="PANTHER" id="PTHR31633">
    <property type="entry name" value="H/ACA RIBONUCLEOPROTEIN COMPLEX NON-CORE SUBUNIT NAF1"/>
    <property type="match status" value="1"/>
</dbReference>
<organism evidence="10 11">
    <name type="scientific">[Myrmecia] bisecta</name>
    <dbReference type="NCBI Taxonomy" id="41462"/>
    <lineage>
        <taxon>Eukaryota</taxon>
        <taxon>Viridiplantae</taxon>
        <taxon>Chlorophyta</taxon>
        <taxon>core chlorophytes</taxon>
        <taxon>Trebouxiophyceae</taxon>
        <taxon>Trebouxiales</taxon>
        <taxon>Trebouxiaceae</taxon>
        <taxon>Myrmecia</taxon>
    </lineage>
</organism>
<dbReference type="SUPFAM" id="SSF50447">
    <property type="entry name" value="Translation proteins"/>
    <property type="match status" value="1"/>
</dbReference>
<evidence type="ECO:0000313" key="10">
    <source>
        <dbReference type="EMBL" id="KAK9808611.1"/>
    </source>
</evidence>
<dbReference type="Pfam" id="PF04410">
    <property type="entry name" value="Gar1"/>
    <property type="match status" value="1"/>
</dbReference>
<evidence type="ECO:0000256" key="4">
    <source>
        <dbReference type="ARBA" id="ARBA00022517"/>
    </source>
</evidence>
<dbReference type="InterPro" id="IPR038664">
    <property type="entry name" value="Gar1/Naf1_Cbf5-bd_sf"/>
</dbReference>
<evidence type="ECO:0000256" key="1">
    <source>
        <dbReference type="ARBA" id="ARBA00004123"/>
    </source>
</evidence>
<keyword evidence="4" id="KW-0690">Ribosome biogenesis</keyword>
<feature type="region of interest" description="Disordered" evidence="9">
    <location>
        <begin position="14"/>
        <end position="59"/>
    </location>
</feature>
<feature type="region of interest" description="Disordered" evidence="9">
    <location>
        <begin position="206"/>
        <end position="233"/>
    </location>
</feature>
<dbReference type="GO" id="GO:0005634">
    <property type="term" value="C:nucleus"/>
    <property type="evidence" value="ECO:0007669"/>
    <property type="project" value="UniProtKB-SubCell"/>
</dbReference>
<feature type="compositionally biased region" description="Acidic residues" evidence="9">
    <location>
        <begin position="343"/>
        <end position="353"/>
    </location>
</feature>
<feature type="compositionally biased region" description="Low complexity" evidence="9">
    <location>
        <begin position="482"/>
        <end position="507"/>
    </location>
</feature>
<keyword evidence="11" id="KW-1185">Reference proteome</keyword>
<dbReference type="AlphaFoldDB" id="A0AAW1PGU2"/>
<reference evidence="10 11" key="1">
    <citation type="journal article" date="2024" name="Nat. Commun.">
        <title>Phylogenomics reveals the evolutionary origins of lichenization in chlorophyte algae.</title>
        <authorList>
            <person name="Puginier C."/>
            <person name="Libourel C."/>
            <person name="Otte J."/>
            <person name="Skaloud P."/>
            <person name="Haon M."/>
            <person name="Grisel S."/>
            <person name="Petersen M."/>
            <person name="Berrin J.G."/>
            <person name="Delaux P.M."/>
            <person name="Dal Grande F."/>
            <person name="Keller J."/>
        </authorList>
    </citation>
    <scope>NUCLEOTIDE SEQUENCE [LARGE SCALE GENOMIC DNA]</scope>
    <source>
        <strain evidence="10 11">SAG 2043</strain>
    </source>
</reference>
<dbReference type="InterPro" id="IPR009000">
    <property type="entry name" value="Transl_B-barrel_sf"/>
</dbReference>
<dbReference type="PANTHER" id="PTHR31633:SF1">
    <property type="entry name" value="H_ACA RIBONUCLEOPROTEIN COMPLEX NON-CORE SUBUNIT NAF1"/>
    <property type="match status" value="1"/>
</dbReference>
<feature type="compositionally biased region" description="Acidic residues" evidence="9">
    <location>
        <begin position="92"/>
        <end position="119"/>
    </location>
</feature>
<feature type="compositionally biased region" description="Low complexity" evidence="9">
    <location>
        <begin position="78"/>
        <end position="91"/>
    </location>
</feature>
<dbReference type="GO" id="GO:0001522">
    <property type="term" value="P:pseudouridine synthesis"/>
    <property type="evidence" value="ECO:0007669"/>
    <property type="project" value="InterPro"/>
</dbReference>
<dbReference type="Proteomes" id="UP001489004">
    <property type="component" value="Unassembled WGS sequence"/>
</dbReference>
<comment type="similarity">
    <text evidence="2">Belongs to the NAF1 family.</text>
</comment>
<feature type="compositionally biased region" description="Pro residues" evidence="9">
    <location>
        <begin position="445"/>
        <end position="457"/>
    </location>
</feature>
<gene>
    <name evidence="10" type="ORF">WJX72_000537</name>
</gene>
<feature type="compositionally biased region" description="Low complexity" evidence="9">
    <location>
        <begin position="373"/>
        <end position="390"/>
    </location>
</feature>
<evidence type="ECO:0000313" key="11">
    <source>
        <dbReference type="Proteomes" id="UP001489004"/>
    </source>
</evidence>
<keyword evidence="7" id="KW-0694">RNA-binding</keyword>
<proteinExistence type="inferred from homology"/>
<evidence type="ECO:0000256" key="7">
    <source>
        <dbReference type="ARBA" id="ARBA00022884"/>
    </source>
</evidence>
<evidence type="ECO:0000256" key="2">
    <source>
        <dbReference type="ARBA" id="ARBA00009801"/>
    </source>
</evidence>